<dbReference type="Proteomes" id="UP000501076">
    <property type="component" value="Plasmid pFDU301A"/>
</dbReference>
<geneLocation type="plasmid" evidence="3">
    <name>pfdu301a</name>
</geneLocation>
<feature type="region of interest" description="Disordered" evidence="1">
    <location>
        <begin position="1"/>
        <end position="21"/>
    </location>
</feature>
<organism evidence="2 3">
    <name type="scientific">Priestia megaterium</name>
    <name type="common">Bacillus megaterium</name>
    <dbReference type="NCBI Taxonomy" id="1404"/>
    <lineage>
        <taxon>Bacteria</taxon>
        <taxon>Bacillati</taxon>
        <taxon>Bacillota</taxon>
        <taxon>Bacilli</taxon>
        <taxon>Bacillales</taxon>
        <taxon>Bacillaceae</taxon>
        <taxon>Priestia</taxon>
    </lineage>
</organism>
<feature type="compositionally biased region" description="Polar residues" evidence="1">
    <location>
        <begin position="12"/>
        <end position="21"/>
    </location>
</feature>
<dbReference type="AlphaFoldDB" id="A0A6M6E8X7"/>
<keyword evidence="2" id="KW-0614">Plasmid</keyword>
<reference evidence="2 3" key="1">
    <citation type="submission" date="2019-10" db="EMBL/GenBank/DDBJ databases">
        <title>Complete genome sequences for adaption low water activity.</title>
        <authorList>
            <person name="Zhao L."/>
            <person name="Zhong J."/>
        </authorList>
    </citation>
    <scope>NUCLEOTIDE SEQUENCE [LARGE SCALE GENOMIC DNA]</scope>
    <source>
        <strain evidence="2 3">FDU301</strain>
        <plasmid evidence="3">pfdu301a</plasmid>
    </source>
</reference>
<feature type="compositionally biased region" description="Basic and acidic residues" evidence="1">
    <location>
        <begin position="1"/>
        <end position="11"/>
    </location>
</feature>
<dbReference type="RefSeq" id="WP_171778028.1">
    <property type="nucleotide sequence ID" value="NZ_CP045273.1"/>
</dbReference>
<sequence length="153" mass="17445">MFIEQNYRKNQDSSSTLSQNNGKICSNLKETAKSKEKELASKSYSVIKRKDEIAAFSKELLRFNLSFSVLVSQKPKKKDDRDQILAIAKFVSSTPSVKETLLNAKKLPDKTIIEEFNVPNKFIRTNKFYLIAMSLLLIGPYSEIQSYLLEGLV</sequence>
<accession>A0A6M6E8X7</accession>
<evidence type="ECO:0000256" key="1">
    <source>
        <dbReference type="SAM" id="MobiDB-lite"/>
    </source>
</evidence>
<evidence type="ECO:0000313" key="3">
    <source>
        <dbReference type="Proteomes" id="UP000501076"/>
    </source>
</evidence>
<protein>
    <submittedName>
        <fullName evidence="2">Uncharacterized protein</fullName>
    </submittedName>
</protein>
<dbReference type="EMBL" id="CP045273">
    <property type="protein sequence ID" value="QJX80045.1"/>
    <property type="molecule type" value="Genomic_DNA"/>
</dbReference>
<name>A0A6M6E8X7_PRIMG</name>
<gene>
    <name evidence="2" type="ORF">FDZ14_28485</name>
</gene>
<proteinExistence type="predicted"/>
<evidence type="ECO:0000313" key="2">
    <source>
        <dbReference type="EMBL" id="QJX80045.1"/>
    </source>
</evidence>